<dbReference type="InterPro" id="IPR012338">
    <property type="entry name" value="Beta-lactam/transpept-like"/>
</dbReference>
<name>G3CRF2_9ZZZZ</name>
<accession>G3CRF2</accession>
<dbReference type="InterPro" id="IPR050789">
    <property type="entry name" value="Diverse_Enzym_Activities"/>
</dbReference>
<organism evidence="2">
    <name type="scientific">uncultured organism</name>
    <dbReference type="NCBI Taxonomy" id="155900"/>
    <lineage>
        <taxon>unclassified sequences</taxon>
        <taxon>environmental samples</taxon>
    </lineage>
</organism>
<proteinExistence type="predicted"/>
<evidence type="ECO:0000259" key="1">
    <source>
        <dbReference type="Pfam" id="PF00144"/>
    </source>
</evidence>
<dbReference type="Pfam" id="PF00144">
    <property type="entry name" value="Beta-lactamase"/>
    <property type="match status" value="1"/>
</dbReference>
<protein>
    <recommendedName>
        <fullName evidence="1">Beta-lactamase-related domain-containing protein</fullName>
    </recommendedName>
</protein>
<feature type="domain" description="Beta-lactamase-related" evidence="1">
    <location>
        <begin position="21"/>
        <end position="385"/>
    </location>
</feature>
<dbReference type="PANTHER" id="PTHR43283:SF3">
    <property type="entry name" value="BETA-LACTAMASE FAMILY PROTEIN (AFU_ORTHOLOGUE AFUA_5G07500)"/>
    <property type="match status" value="1"/>
</dbReference>
<dbReference type="PANTHER" id="PTHR43283">
    <property type="entry name" value="BETA-LACTAMASE-RELATED"/>
    <property type="match status" value="1"/>
</dbReference>
<dbReference type="AlphaFoldDB" id="G3CRF2"/>
<dbReference type="InterPro" id="IPR001466">
    <property type="entry name" value="Beta-lactam-related"/>
</dbReference>
<dbReference type="Gene3D" id="3.40.710.10">
    <property type="entry name" value="DD-peptidase/beta-lactamase superfamily"/>
    <property type="match status" value="1"/>
</dbReference>
<sequence>MACRADTPVAKDNTETTMAELDRILSDAVKAEHVPFVVGMVGNSGGSTWSGAAGEARAGLPAQADTVFRIFSMTKAVGSTAAMILIDRGKLSADTPVAEILPEFATKQVLDGFNADGSPRVRPPRTQATVRHLATHTSGLVYEFWNTDIPRYMQATGLPSILSGLRTGLDYPLLFDPGTRWDYGIGIDWLGQVVEKVDGRTIDRFCREEILEPLGMKDTRFEADPDIAPRLAGVRIRGEDGHFADFELAPPAKPAFYGMGHTLYSTAPDYMRFLRMYLNRGQLDGRRILSEAGLAAMLANQIGNTPIPLLKTAVPPVTADAEFFPGRRKSHSLAFQRIEEDVPGMRSAGSQFWAGVCNTHFWFDPAKDVAGIIMTQTLPFAEPRFMGVYEAFEKGAYRAAVR</sequence>
<dbReference type="SUPFAM" id="SSF56601">
    <property type="entry name" value="beta-lactamase/transpeptidase-like"/>
    <property type="match status" value="1"/>
</dbReference>
<dbReference type="EMBL" id="HQ156926">
    <property type="protein sequence ID" value="AEM45135.1"/>
    <property type="molecule type" value="Genomic_DNA"/>
</dbReference>
<evidence type="ECO:0000313" key="2">
    <source>
        <dbReference type="EMBL" id="AEM45135.1"/>
    </source>
</evidence>
<dbReference type="MEROPS" id="S12.950"/>
<reference evidence="2" key="1">
    <citation type="journal article" date="2011" name="FEMS Microbiol. Ecol.">
        <title>Identification of novel lipolytic genes and gene families by screening of metagenomic libraries derived from soil samples of the German Biodiversity Exploratories.</title>
        <authorList>
            <person name="Nacke H."/>
            <person name="Will C."/>
            <person name="Herzog S."/>
            <person name="Nowka B."/>
            <person name="Engelhaupt M."/>
            <person name="Daniel R."/>
        </authorList>
    </citation>
    <scope>NUCLEOTIDE SEQUENCE</scope>
</reference>